<comment type="caution">
    <text evidence="2">The sequence shown here is derived from an EMBL/GenBank/DDBJ whole genome shotgun (WGS) entry which is preliminary data.</text>
</comment>
<dbReference type="AlphaFoldDB" id="A0AA39PN97"/>
<sequence length="298" mass="34778">PRVHQTHKSQVIQLLLKGLTLGQRLRKNTEIEEMNEAWALARLEKALDPEADPDEVIPDDALLITIESHERRALKAPTFLASFSRVPKSLHCMLAAEEVAERELDKAAKRKIDSEDTGTKKRTRELRAEKPRVLGQQSEIEIHQLLKDTDAFCSVLLHYFTNKNLQYINVHAYKVPVTKANPEKGEKAQTIIDIPKLNDILGKEDEMTFGDYAVAHPNFYWMIIELDSQGVQGTQSRFYKNHFSFFNHQIDKVEEFEAWHALERKERVNYRISPTTFESSYYFAEYERYKLVHHIRKE</sequence>
<name>A0AA39PN97_9AGAR</name>
<reference evidence="2" key="1">
    <citation type="submission" date="2023-06" db="EMBL/GenBank/DDBJ databases">
        <authorList>
            <consortium name="Lawrence Berkeley National Laboratory"/>
            <person name="Ahrendt S."/>
            <person name="Sahu N."/>
            <person name="Indic B."/>
            <person name="Wong-Bajracharya J."/>
            <person name="Merenyi Z."/>
            <person name="Ke H.-M."/>
            <person name="Monk M."/>
            <person name="Kocsube S."/>
            <person name="Drula E."/>
            <person name="Lipzen A."/>
            <person name="Balint B."/>
            <person name="Henrissat B."/>
            <person name="Andreopoulos B."/>
            <person name="Martin F.M."/>
            <person name="Harder C.B."/>
            <person name="Rigling D."/>
            <person name="Ford K.L."/>
            <person name="Foster G.D."/>
            <person name="Pangilinan J."/>
            <person name="Papanicolaou A."/>
            <person name="Barry K."/>
            <person name="LaButti K."/>
            <person name="Viragh M."/>
            <person name="Koriabine M."/>
            <person name="Yan M."/>
            <person name="Riley R."/>
            <person name="Champramary S."/>
            <person name="Plett K.L."/>
            <person name="Tsai I.J."/>
            <person name="Slot J."/>
            <person name="Sipos G."/>
            <person name="Plett J."/>
            <person name="Nagy L.G."/>
            <person name="Grigoriev I.V."/>
        </authorList>
    </citation>
    <scope>NUCLEOTIDE SEQUENCE</scope>
    <source>
        <strain evidence="2">HWK02</strain>
    </source>
</reference>
<feature type="non-terminal residue" evidence="2">
    <location>
        <position position="298"/>
    </location>
</feature>
<protein>
    <submittedName>
        <fullName evidence="2">Uncharacterized protein</fullName>
    </submittedName>
</protein>
<feature type="non-terminal residue" evidence="2">
    <location>
        <position position="1"/>
    </location>
</feature>
<dbReference type="EMBL" id="JAUEPU010000043">
    <property type="protein sequence ID" value="KAK0486995.1"/>
    <property type="molecule type" value="Genomic_DNA"/>
</dbReference>
<organism evidence="2 3">
    <name type="scientific">Armillaria luteobubalina</name>
    <dbReference type="NCBI Taxonomy" id="153913"/>
    <lineage>
        <taxon>Eukaryota</taxon>
        <taxon>Fungi</taxon>
        <taxon>Dikarya</taxon>
        <taxon>Basidiomycota</taxon>
        <taxon>Agaricomycotina</taxon>
        <taxon>Agaricomycetes</taxon>
        <taxon>Agaricomycetidae</taxon>
        <taxon>Agaricales</taxon>
        <taxon>Marasmiineae</taxon>
        <taxon>Physalacriaceae</taxon>
        <taxon>Armillaria</taxon>
    </lineage>
</organism>
<evidence type="ECO:0000256" key="1">
    <source>
        <dbReference type="SAM" id="MobiDB-lite"/>
    </source>
</evidence>
<dbReference type="Proteomes" id="UP001175228">
    <property type="component" value="Unassembled WGS sequence"/>
</dbReference>
<evidence type="ECO:0000313" key="2">
    <source>
        <dbReference type="EMBL" id="KAK0486995.1"/>
    </source>
</evidence>
<accession>A0AA39PN97</accession>
<feature type="region of interest" description="Disordered" evidence="1">
    <location>
        <begin position="108"/>
        <end position="130"/>
    </location>
</feature>
<evidence type="ECO:0000313" key="3">
    <source>
        <dbReference type="Proteomes" id="UP001175228"/>
    </source>
</evidence>
<gene>
    <name evidence="2" type="ORF">EDD18DRAFT_1056347</name>
</gene>
<proteinExistence type="predicted"/>
<keyword evidence="3" id="KW-1185">Reference proteome</keyword>